<protein>
    <recommendedName>
        <fullName evidence="4">Abortive infection protein</fullName>
    </recommendedName>
</protein>
<organism evidence="2 3">
    <name type="scientific">Desulforamulus ruminis (strain ATCC 23193 / DSM 2154 / NCIMB 8452 / DL)</name>
    <name type="common">Desulfotomaculum ruminis</name>
    <dbReference type="NCBI Taxonomy" id="696281"/>
    <lineage>
        <taxon>Bacteria</taxon>
        <taxon>Bacillati</taxon>
        <taxon>Bacillota</taxon>
        <taxon>Clostridia</taxon>
        <taxon>Eubacteriales</taxon>
        <taxon>Peptococcaceae</taxon>
        <taxon>Desulforamulus</taxon>
    </lineage>
</organism>
<dbReference type="OrthoDB" id="1683367at2"/>
<dbReference type="Proteomes" id="UP000009234">
    <property type="component" value="Chromosome"/>
</dbReference>
<dbReference type="EMBL" id="CP002780">
    <property type="protein sequence ID" value="AEG58479.1"/>
    <property type="molecule type" value="Genomic_DNA"/>
</dbReference>
<dbReference type="KEGG" id="dru:Desru_0180"/>
<reference evidence="3" key="1">
    <citation type="submission" date="2011-05" db="EMBL/GenBank/DDBJ databases">
        <title>Complete sequence of Desulfotomaculum ruminis DSM 2154.</title>
        <authorList>
            <person name="Lucas S."/>
            <person name="Copeland A."/>
            <person name="Lapidus A."/>
            <person name="Cheng J.-F."/>
            <person name="Goodwin L."/>
            <person name="Pitluck S."/>
            <person name="Lu M."/>
            <person name="Detter J.C."/>
            <person name="Han C."/>
            <person name="Tapia R."/>
            <person name="Land M."/>
            <person name="Hauser L."/>
            <person name="Kyrpides N."/>
            <person name="Ivanova N."/>
            <person name="Mikhailova N."/>
            <person name="Pagani I."/>
            <person name="Stams A.J.M."/>
            <person name="Plugge C.M."/>
            <person name="Muyzer G."/>
            <person name="Kuever J."/>
            <person name="Parshina S.N."/>
            <person name="Ivanova A.E."/>
            <person name="Nazina T.N."/>
            <person name="Brambilla E."/>
            <person name="Spring S."/>
            <person name="Klenk H.-P."/>
            <person name="Woyke T."/>
        </authorList>
    </citation>
    <scope>NUCLEOTIDE SEQUENCE [LARGE SCALE GENOMIC DNA]</scope>
    <source>
        <strain evidence="3">ATCC 23193 / DSM 2154 / NCIB 8452 / DL</strain>
    </source>
</reference>
<keyword evidence="1" id="KW-1133">Transmembrane helix</keyword>
<sequence length="135" mass="14036">MPEIIFSLAAALLAAGLAWLANGLILPAAGNRGIALLTPLVEETVKTLTAVILETSILWTHVFFGLLEALVEIIRRGVAGLAPGCAALAAHSLFGLLTVWIYGQFGLVPSLALAYLAHAAWNGVVVAVNRNKPGS</sequence>
<evidence type="ECO:0000313" key="2">
    <source>
        <dbReference type="EMBL" id="AEG58479.1"/>
    </source>
</evidence>
<dbReference type="RefSeq" id="WP_013840261.1">
    <property type="nucleotide sequence ID" value="NC_015589.1"/>
</dbReference>
<keyword evidence="1" id="KW-0472">Membrane</keyword>
<feature type="transmembrane region" description="Helical" evidence="1">
    <location>
        <begin position="108"/>
        <end position="128"/>
    </location>
</feature>
<evidence type="ECO:0000313" key="3">
    <source>
        <dbReference type="Proteomes" id="UP000009234"/>
    </source>
</evidence>
<dbReference type="eggNOG" id="ENOG5033B2Y">
    <property type="taxonomic scope" value="Bacteria"/>
</dbReference>
<keyword evidence="1" id="KW-0812">Transmembrane</keyword>
<keyword evidence="3" id="KW-1185">Reference proteome</keyword>
<gene>
    <name evidence="2" type="ordered locus">Desru_0180</name>
</gene>
<dbReference type="STRING" id="696281.Desru_0180"/>
<evidence type="ECO:0008006" key="4">
    <source>
        <dbReference type="Google" id="ProtNLM"/>
    </source>
</evidence>
<feature type="transmembrane region" description="Helical" evidence="1">
    <location>
        <begin position="79"/>
        <end position="102"/>
    </location>
</feature>
<accession>F6DMS1</accession>
<name>F6DMS1_DESRL</name>
<reference evidence="2 3" key="2">
    <citation type="journal article" date="2012" name="Stand. Genomic Sci.">
        <title>Complete genome sequence of the sulfate-reducing firmicute Desulfotomaculum ruminis type strain (DL(T)).</title>
        <authorList>
            <person name="Spring S."/>
            <person name="Visser M."/>
            <person name="Lu M."/>
            <person name="Copeland A."/>
            <person name="Lapidus A."/>
            <person name="Lucas S."/>
            <person name="Cheng J.F."/>
            <person name="Han C."/>
            <person name="Tapia R."/>
            <person name="Goodwin L.A."/>
            <person name="Pitluck S."/>
            <person name="Ivanova N."/>
            <person name="Land M."/>
            <person name="Hauser L."/>
            <person name="Larimer F."/>
            <person name="Rohde M."/>
            <person name="Goker M."/>
            <person name="Detter J.C."/>
            <person name="Kyrpides N.C."/>
            <person name="Woyke T."/>
            <person name="Schaap P.J."/>
            <person name="Plugge C.M."/>
            <person name="Muyzer G."/>
            <person name="Kuever J."/>
            <person name="Pereira I.A."/>
            <person name="Parshina S.N."/>
            <person name="Bernier-Latmani R."/>
            <person name="Stams A.J."/>
            <person name="Klenk H.P."/>
        </authorList>
    </citation>
    <scope>NUCLEOTIDE SEQUENCE [LARGE SCALE GENOMIC DNA]</scope>
    <source>
        <strain evidence="3">ATCC 23193 / DSM 2154 / NCIB 8452 / DL</strain>
    </source>
</reference>
<proteinExistence type="predicted"/>
<feature type="transmembrane region" description="Helical" evidence="1">
    <location>
        <begin position="47"/>
        <end position="67"/>
    </location>
</feature>
<evidence type="ECO:0000256" key="1">
    <source>
        <dbReference type="SAM" id="Phobius"/>
    </source>
</evidence>
<dbReference type="HOGENOM" id="CLU_150612_0_0_9"/>
<dbReference type="AlphaFoldDB" id="F6DMS1"/>